<evidence type="ECO:0000259" key="6">
    <source>
        <dbReference type="Pfam" id="PF01699"/>
    </source>
</evidence>
<name>A0ABS0GEE0_9VIBR</name>
<proteinExistence type="predicted"/>
<dbReference type="InterPro" id="IPR004837">
    <property type="entry name" value="NaCa_Exmemb"/>
</dbReference>
<sequence length="325" mass="34477">MLLSILAIIFGFVLLVWSADKFVESASATAFHAGMPPLLIGMVIVGFGTSAPEMVVSAMAAMEGSPALALGNALGSNVVNISLVLGLAAMIAPLSVQSKIVKKELPLLLIISIVLGAMLWNSTLSQVEAWLLLGGFFCFVFWSIYRGMKGDASDLEPEAIDEIKSNTMSTKTAIIWLVVSLLILMGSSRLLVWGSVDIAHALGVSDLIIGLTVVALGTSLPELAATIIAAKKGEHDIALGNIIGSNMFNILAVIGIAGVIKPVENIGGEIFWRDWMTMLVVTIVLFAAAIGFKGKNGRITRWEGAILLLFYIGYNTYLISNVIQA</sequence>
<feature type="transmembrane region" description="Helical" evidence="5">
    <location>
        <begin position="304"/>
        <end position="323"/>
    </location>
</feature>
<evidence type="ECO:0000313" key="8">
    <source>
        <dbReference type="Proteomes" id="UP000597206"/>
    </source>
</evidence>
<gene>
    <name evidence="7" type="ORF">I1A42_09095</name>
</gene>
<feature type="transmembrane region" description="Helical" evidence="5">
    <location>
        <begin position="129"/>
        <end position="145"/>
    </location>
</feature>
<keyword evidence="3 5" id="KW-1133">Transmembrane helix</keyword>
<dbReference type="PANTHER" id="PTHR10846:SF8">
    <property type="entry name" value="INNER MEMBRANE PROTEIN YRBG"/>
    <property type="match status" value="1"/>
</dbReference>
<dbReference type="InterPro" id="IPR044880">
    <property type="entry name" value="NCX_ion-bd_dom_sf"/>
</dbReference>
<feature type="transmembrane region" description="Helical" evidence="5">
    <location>
        <begin position="237"/>
        <end position="260"/>
    </location>
</feature>
<reference evidence="7 8" key="1">
    <citation type="submission" date="2020-11" db="EMBL/GenBank/DDBJ databases">
        <title>Vibrio nitrifigilis sp. nov., a marine nitrogen-fixing bacterium isolated from the lagoon sediment of an islet inside an atoll.</title>
        <authorList>
            <person name="Wang L.-T."/>
            <person name="Shieh W.Y."/>
        </authorList>
    </citation>
    <scope>NUCLEOTIDE SEQUENCE [LARGE SCALE GENOMIC DNA]</scope>
    <source>
        <strain evidence="7 8">NFV-1</strain>
    </source>
</reference>
<dbReference type="InterPro" id="IPR004481">
    <property type="entry name" value="K/Na/Ca-exchanger"/>
</dbReference>
<dbReference type="RefSeq" id="WP_196123275.1">
    <property type="nucleotide sequence ID" value="NZ_JADPMR010000001.1"/>
</dbReference>
<dbReference type="NCBIfam" id="TIGR00367">
    <property type="entry name" value="calcium/sodium antiporter"/>
    <property type="match status" value="1"/>
</dbReference>
<protein>
    <submittedName>
        <fullName evidence="7">Calcium/sodium antiporter</fullName>
    </submittedName>
</protein>
<dbReference type="EMBL" id="JADPMR010000001">
    <property type="protein sequence ID" value="MBF9000715.1"/>
    <property type="molecule type" value="Genomic_DNA"/>
</dbReference>
<feature type="transmembrane region" description="Helical" evidence="5">
    <location>
        <begin position="272"/>
        <end position="292"/>
    </location>
</feature>
<evidence type="ECO:0000256" key="3">
    <source>
        <dbReference type="ARBA" id="ARBA00022989"/>
    </source>
</evidence>
<evidence type="ECO:0000313" key="7">
    <source>
        <dbReference type="EMBL" id="MBF9000715.1"/>
    </source>
</evidence>
<dbReference type="Gene3D" id="1.20.1420.30">
    <property type="entry name" value="NCX, central ion-binding region"/>
    <property type="match status" value="2"/>
</dbReference>
<feature type="transmembrane region" description="Helical" evidence="5">
    <location>
        <begin position="208"/>
        <end position="230"/>
    </location>
</feature>
<feature type="domain" description="Sodium/calcium exchanger membrane region" evidence="6">
    <location>
        <begin position="173"/>
        <end position="319"/>
    </location>
</feature>
<evidence type="ECO:0000256" key="2">
    <source>
        <dbReference type="ARBA" id="ARBA00022692"/>
    </source>
</evidence>
<keyword evidence="2 5" id="KW-0812">Transmembrane</keyword>
<evidence type="ECO:0000256" key="1">
    <source>
        <dbReference type="ARBA" id="ARBA00004141"/>
    </source>
</evidence>
<comment type="subcellular location">
    <subcellularLocation>
        <location evidence="1">Membrane</location>
        <topology evidence="1">Multi-pass membrane protein</topology>
    </subcellularLocation>
</comment>
<dbReference type="Pfam" id="PF01699">
    <property type="entry name" value="Na_Ca_ex"/>
    <property type="match status" value="2"/>
</dbReference>
<keyword evidence="8" id="KW-1185">Reference proteome</keyword>
<evidence type="ECO:0000256" key="4">
    <source>
        <dbReference type="ARBA" id="ARBA00023136"/>
    </source>
</evidence>
<feature type="transmembrane region" description="Helical" evidence="5">
    <location>
        <begin position="78"/>
        <end position="96"/>
    </location>
</feature>
<evidence type="ECO:0000256" key="5">
    <source>
        <dbReference type="SAM" id="Phobius"/>
    </source>
</evidence>
<keyword evidence="4 5" id="KW-0472">Membrane</keyword>
<comment type="caution">
    <text evidence="7">The sequence shown here is derived from an EMBL/GenBank/DDBJ whole genome shotgun (WGS) entry which is preliminary data.</text>
</comment>
<organism evidence="7 8">
    <name type="scientific">Vibrio nitrifigilis</name>
    <dbReference type="NCBI Taxonomy" id="2789781"/>
    <lineage>
        <taxon>Bacteria</taxon>
        <taxon>Pseudomonadati</taxon>
        <taxon>Pseudomonadota</taxon>
        <taxon>Gammaproteobacteria</taxon>
        <taxon>Vibrionales</taxon>
        <taxon>Vibrionaceae</taxon>
        <taxon>Vibrio</taxon>
    </lineage>
</organism>
<feature type="transmembrane region" description="Helical" evidence="5">
    <location>
        <begin position="173"/>
        <end position="196"/>
    </location>
</feature>
<dbReference type="Proteomes" id="UP000597206">
    <property type="component" value="Unassembled WGS sequence"/>
</dbReference>
<accession>A0ABS0GEE0</accession>
<feature type="domain" description="Sodium/calcium exchanger membrane region" evidence="6">
    <location>
        <begin position="4"/>
        <end position="144"/>
    </location>
</feature>
<dbReference type="PANTHER" id="PTHR10846">
    <property type="entry name" value="SODIUM/POTASSIUM/CALCIUM EXCHANGER"/>
    <property type="match status" value="1"/>
</dbReference>